<evidence type="ECO:0000313" key="1">
    <source>
        <dbReference type="EMBL" id="MVT39069.1"/>
    </source>
</evidence>
<evidence type="ECO:0008006" key="3">
    <source>
        <dbReference type="Google" id="ProtNLM"/>
    </source>
</evidence>
<gene>
    <name evidence="1" type="ORF">GO495_00615</name>
</gene>
<sequence length="105" mass="12194">MTVSIEDNDRRSTHCRPDRLFIPNVITPDGDGKDDKFVIRGLEKYPDSKLFIYNLLRGGTLVYQSKNYTNDWDGQGCYQGLYSYILEVKEEGRIKIYKGPLVIIR</sequence>
<dbReference type="AlphaFoldDB" id="A0A6N8J4D2"/>
<keyword evidence="2" id="KW-1185">Reference proteome</keyword>
<organism evidence="1 2">
    <name type="scientific">Chitinophaga oryziterrae</name>
    <dbReference type="NCBI Taxonomy" id="1031224"/>
    <lineage>
        <taxon>Bacteria</taxon>
        <taxon>Pseudomonadati</taxon>
        <taxon>Bacteroidota</taxon>
        <taxon>Chitinophagia</taxon>
        <taxon>Chitinophagales</taxon>
        <taxon>Chitinophagaceae</taxon>
        <taxon>Chitinophaga</taxon>
    </lineage>
</organism>
<accession>A0A6N8J4D2</accession>
<evidence type="ECO:0000313" key="2">
    <source>
        <dbReference type="Proteomes" id="UP000468388"/>
    </source>
</evidence>
<dbReference type="Pfam" id="PF13585">
    <property type="entry name" value="CHU_C"/>
    <property type="match status" value="1"/>
</dbReference>
<dbReference type="EMBL" id="WRXO01000001">
    <property type="protein sequence ID" value="MVT39069.1"/>
    <property type="molecule type" value="Genomic_DNA"/>
</dbReference>
<reference evidence="1 2" key="1">
    <citation type="submission" date="2019-12" db="EMBL/GenBank/DDBJ databases">
        <title>The draft genomic sequence of strain Chitinophaga oryziterrae JCM 16595.</title>
        <authorList>
            <person name="Zhang X."/>
        </authorList>
    </citation>
    <scope>NUCLEOTIDE SEQUENCE [LARGE SCALE GENOMIC DNA]</scope>
    <source>
        <strain evidence="1 2">JCM 16595</strain>
    </source>
</reference>
<dbReference type="RefSeq" id="WP_420808905.1">
    <property type="nucleotide sequence ID" value="NZ_BAAAZB010000005.1"/>
</dbReference>
<name>A0A6N8J4D2_9BACT</name>
<proteinExistence type="predicted"/>
<comment type="caution">
    <text evidence="1">The sequence shown here is derived from an EMBL/GenBank/DDBJ whole genome shotgun (WGS) entry which is preliminary data.</text>
</comment>
<dbReference type="Proteomes" id="UP000468388">
    <property type="component" value="Unassembled WGS sequence"/>
</dbReference>
<protein>
    <recommendedName>
        <fullName evidence="3">T9SS type B sorting domain-containing protein</fullName>
    </recommendedName>
</protein>